<keyword evidence="8" id="KW-1185">Reference proteome</keyword>
<comment type="similarity">
    <text evidence="2">Belongs to the zinc-containing alcohol dehydrogenase family. Quinone oxidoreductase subfamily.</text>
</comment>
<keyword evidence="4" id="KW-0560">Oxidoreductase</keyword>
<dbReference type="InterPro" id="IPR013154">
    <property type="entry name" value="ADH-like_N"/>
</dbReference>
<dbReference type="Gene3D" id="3.90.180.10">
    <property type="entry name" value="Medium-chain alcohol dehydrogenases, catalytic domain"/>
    <property type="match status" value="1"/>
</dbReference>
<evidence type="ECO:0000256" key="4">
    <source>
        <dbReference type="ARBA" id="ARBA00023002"/>
    </source>
</evidence>
<comment type="subcellular location">
    <subcellularLocation>
        <location evidence="1">Mitochondrion</location>
    </subcellularLocation>
</comment>
<keyword evidence="5" id="KW-0496">Mitochondrion</keyword>
<protein>
    <recommendedName>
        <fullName evidence="6">Enoyl reductase (ER) domain-containing protein</fullName>
    </recommendedName>
</protein>
<accession>A0AAV2PXU5</accession>
<feature type="non-terminal residue" evidence="7">
    <location>
        <position position="400"/>
    </location>
</feature>
<evidence type="ECO:0000256" key="3">
    <source>
        <dbReference type="ARBA" id="ARBA00022946"/>
    </source>
</evidence>
<dbReference type="SUPFAM" id="SSF51735">
    <property type="entry name" value="NAD(P)-binding Rossmann-fold domains"/>
    <property type="match status" value="1"/>
</dbReference>
<dbReference type="AlphaFoldDB" id="A0AAV2PXU5"/>
<dbReference type="Gene3D" id="3.40.50.720">
    <property type="entry name" value="NAD(P)-binding Rossmann-like Domain"/>
    <property type="match status" value="1"/>
</dbReference>
<name>A0AAV2PXU5_MEGNR</name>
<proteinExistence type="inferred from homology"/>
<dbReference type="Proteomes" id="UP001497623">
    <property type="component" value="Unassembled WGS sequence"/>
</dbReference>
<feature type="non-terminal residue" evidence="7">
    <location>
        <position position="1"/>
    </location>
</feature>
<dbReference type="FunFam" id="3.40.50.720:FF:000147">
    <property type="entry name" value="Reticulon-4-interacting protein 1 homolog, mitochondrial"/>
    <property type="match status" value="1"/>
</dbReference>
<dbReference type="PANTHER" id="PTHR11695">
    <property type="entry name" value="ALCOHOL DEHYDROGENASE RELATED"/>
    <property type="match status" value="1"/>
</dbReference>
<dbReference type="SMART" id="SM00829">
    <property type="entry name" value="PKS_ER"/>
    <property type="match status" value="1"/>
</dbReference>
<evidence type="ECO:0000256" key="5">
    <source>
        <dbReference type="ARBA" id="ARBA00023128"/>
    </source>
</evidence>
<comment type="caution">
    <text evidence="7">The sequence shown here is derived from an EMBL/GenBank/DDBJ whole genome shotgun (WGS) entry which is preliminary data.</text>
</comment>
<keyword evidence="3" id="KW-0809">Transit peptide</keyword>
<dbReference type="InterPro" id="IPR036291">
    <property type="entry name" value="NAD(P)-bd_dom_sf"/>
</dbReference>
<dbReference type="GO" id="GO:0016491">
    <property type="term" value="F:oxidoreductase activity"/>
    <property type="evidence" value="ECO:0007669"/>
    <property type="project" value="UniProtKB-KW"/>
</dbReference>
<dbReference type="SUPFAM" id="SSF50129">
    <property type="entry name" value="GroES-like"/>
    <property type="match status" value="1"/>
</dbReference>
<organism evidence="7 8">
    <name type="scientific">Meganyctiphanes norvegica</name>
    <name type="common">Northern krill</name>
    <name type="synonym">Thysanopoda norvegica</name>
    <dbReference type="NCBI Taxonomy" id="48144"/>
    <lineage>
        <taxon>Eukaryota</taxon>
        <taxon>Metazoa</taxon>
        <taxon>Ecdysozoa</taxon>
        <taxon>Arthropoda</taxon>
        <taxon>Crustacea</taxon>
        <taxon>Multicrustacea</taxon>
        <taxon>Malacostraca</taxon>
        <taxon>Eumalacostraca</taxon>
        <taxon>Eucarida</taxon>
        <taxon>Euphausiacea</taxon>
        <taxon>Euphausiidae</taxon>
        <taxon>Meganyctiphanes</taxon>
    </lineage>
</organism>
<feature type="domain" description="Enoyl reductase (ER)" evidence="6">
    <location>
        <begin position="68"/>
        <end position="397"/>
    </location>
</feature>
<evidence type="ECO:0000259" key="6">
    <source>
        <dbReference type="SMART" id="SM00829"/>
    </source>
</evidence>
<gene>
    <name evidence="7" type="ORF">MNOR_LOCUS4810</name>
</gene>
<sequence length="400" mass="44338">LLETLKRHEIIFILHDIFFNIMSTQILCQRQQYMYINELKNCGKNTQALYNILQMYNVDANTFYMVEGAIMEMARIPHVARPTQMIVKVEAASVNPLDTAMINGYGSNMINVLRKMDRAEKGIWTQDEIEFPLTVGRDFAGEVVYVGQSVKNIKVGNKVMGVVSPQAQGSHAEYVVTSENNVCHLPENINAIEGSSIPYVGLTAYSAIVVSGGVTRSNALGKRVIVLGASGGVGTFATQLLTAWGAEVRHIIGLFKSISFSELMKVEGLMWRGSFDLVLDACGTDDLVYMEALRPWMGSSYVTLSSPMMRNIDSNGLIPGLFESVRDVLCKNSRTVQEGKVYKWAFYMPNPIALKEIGKLVSKGMIRPIIDKVYPFEDALDAYDYVLAGNTKGKTVINLL</sequence>
<dbReference type="InterPro" id="IPR050700">
    <property type="entry name" value="YIM1/Zinc_Alcohol_DH_Fams"/>
</dbReference>
<dbReference type="GO" id="GO:0005739">
    <property type="term" value="C:mitochondrion"/>
    <property type="evidence" value="ECO:0007669"/>
    <property type="project" value="UniProtKB-SubCell"/>
</dbReference>
<evidence type="ECO:0000313" key="8">
    <source>
        <dbReference type="Proteomes" id="UP001497623"/>
    </source>
</evidence>
<dbReference type="Pfam" id="PF13602">
    <property type="entry name" value="ADH_zinc_N_2"/>
    <property type="match status" value="1"/>
</dbReference>
<dbReference type="Pfam" id="PF08240">
    <property type="entry name" value="ADH_N"/>
    <property type="match status" value="1"/>
</dbReference>
<dbReference type="PANTHER" id="PTHR11695:SF294">
    <property type="entry name" value="RETICULON-4-INTERACTING PROTEIN 1, MITOCHONDRIAL"/>
    <property type="match status" value="1"/>
</dbReference>
<dbReference type="InterPro" id="IPR011032">
    <property type="entry name" value="GroES-like_sf"/>
</dbReference>
<dbReference type="InterPro" id="IPR020843">
    <property type="entry name" value="ER"/>
</dbReference>
<evidence type="ECO:0000313" key="7">
    <source>
        <dbReference type="EMBL" id="CAL4065482.1"/>
    </source>
</evidence>
<reference evidence="7 8" key="1">
    <citation type="submission" date="2024-05" db="EMBL/GenBank/DDBJ databases">
        <authorList>
            <person name="Wallberg A."/>
        </authorList>
    </citation>
    <scope>NUCLEOTIDE SEQUENCE [LARGE SCALE GENOMIC DNA]</scope>
</reference>
<evidence type="ECO:0000256" key="2">
    <source>
        <dbReference type="ARBA" id="ARBA00010371"/>
    </source>
</evidence>
<dbReference type="EMBL" id="CAXKWB010001790">
    <property type="protein sequence ID" value="CAL4065482.1"/>
    <property type="molecule type" value="Genomic_DNA"/>
</dbReference>
<evidence type="ECO:0000256" key="1">
    <source>
        <dbReference type="ARBA" id="ARBA00004173"/>
    </source>
</evidence>